<gene>
    <name evidence="9" type="ORF">AW171_hschr2471</name>
</gene>
<dbReference type="GO" id="GO:1904263">
    <property type="term" value="P:positive regulation of TORC1 signaling"/>
    <property type="evidence" value="ECO:0007669"/>
    <property type="project" value="TreeGrafter"/>
</dbReference>
<dbReference type="PANTHER" id="PTHR46170:SF1">
    <property type="entry name" value="GATOR COMPLEX PROTEIN WDR59"/>
    <property type="match status" value="1"/>
</dbReference>
<dbReference type="PROSITE" id="PS00678">
    <property type="entry name" value="WD_REPEATS_1"/>
    <property type="match status" value="1"/>
</dbReference>
<dbReference type="PROSITE" id="PS50294">
    <property type="entry name" value="WD_REPEATS_REGION"/>
    <property type="match status" value="1"/>
</dbReference>
<evidence type="ECO:0000256" key="5">
    <source>
        <dbReference type="ARBA" id="ARBA00038452"/>
    </source>
</evidence>
<dbReference type="Gene3D" id="2.130.10.10">
    <property type="entry name" value="YVTN repeat-like/Quinoprotein amine dehydrogenase"/>
    <property type="match status" value="1"/>
</dbReference>
<dbReference type="GeneID" id="28722135"/>
<evidence type="ECO:0000313" key="9">
    <source>
        <dbReference type="EMBL" id="AMD18943.1"/>
    </source>
</evidence>
<dbReference type="STRING" id="45286.A0A109UWQ0"/>
<dbReference type="InterPro" id="IPR049566">
    <property type="entry name" value="WDR59_RTC1-like_RING_Znf"/>
</dbReference>
<dbReference type="AlphaFoldDB" id="A0A109UWQ0"/>
<comment type="subcellular location">
    <subcellularLocation>
        <location evidence="1">Vacuole</location>
    </subcellularLocation>
</comment>
<dbReference type="GO" id="GO:0034198">
    <property type="term" value="P:cellular response to amino acid starvation"/>
    <property type="evidence" value="ECO:0007669"/>
    <property type="project" value="TreeGrafter"/>
</dbReference>
<dbReference type="SUPFAM" id="SSF50978">
    <property type="entry name" value="WD40 repeat-like"/>
    <property type="match status" value="1"/>
</dbReference>
<feature type="domain" description="RWD" evidence="8">
    <location>
        <begin position="435"/>
        <end position="546"/>
    </location>
</feature>
<organism evidence="9 10">
    <name type="scientific">Eremothecium sinecaudum</name>
    <dbReference type="NCBI Taxonomy" id="45286"/>
    <lineage>
        <taxon>Eukaryota</taxon>
        <taxon>Fungi</taxon>
        <taxon>Dikarya</taxon>
        <taxon>Ascomycota</taxon>
        <taxon>Saccharomycotina</taxon>
        <taxon>Saccharomycetes</taxon>
        <taxon>Saccharomycetales</taxon>
        <taxon>Saccharomycetaceae</taxon>
        <taxon>Eremothecium</taxon>
    </lineage>
</organism>
<name>A0A109UWQ0_9SACH</name>
<dbReference type="Pfam" id="PF00400">
    <property type="entry name" value="WD40"/>
    <property type="match status" value="2"/>
</dbReference>
<dbReference type="Pfam" id="PF17120">
    <property type="entry name" value="zf-RING_16"/>
    <property type="match status" value="1"/>
</dbReference>
<dbReference type="PROSITE" id="PS50082">
    <property type="entry name" value="WD_REPEATS_2"/>
    <property type="match status" value="2"/>
</dbReference>
<dbReference type="InterPro" id="IPR019775">
    <property type="entry name" value="WD40_repeat_CS"/>
</dbReference>
<protein>
    <submittedName>
        <fullName evidence="9">HBR042Wp</fullName>
    </submittedName>
</protein>
<keyword evidence="10" id="KW-1185">Reference proteome</keyword>
<evidence type="ECO:0000256" key="7">
    <source>
        <dbReference type="SAM" id="MobiDB-lite"/>
    </source>
</evidence>
<dbReference type="OrthoDB" id="311712at2759"/>
<feature type="region of interest" description="Disordered" evidence="7">
    <location>
        <begin position="696"/>
        <end position="717"/>
    </location>
</feature>
<accession>A0A109UWQ0</accession>
<keyword evidence="3 6" id="KW-0853">WD repeat</keyword>
<dbReference type="GO" id="GO:0005774">
    <property type="term" value="C:vacuolar membrane"/>
    <property type="evidence" value="ECO:0007669"/>
    <property type="project" value="TreeGrafter"/>
</dbReference>
<dbReference type="PROSITE" id="PS50908">
    <property type="entry name" value="RWD"/>
    <property type="match status" value="1"/>
</dbReference>
<dbReference type="InterPro" id="IPR049567">
    <property type="entry name" value="WDR59-like"/>
</dbReference>
<feature type="repeat" description="WD" evidence="6">
    <location>
        <begin position="197"/>
        <end position="230"/>
    </location>
</feature>
<feature type="repeat" description="WD" evidence="6">
    <location>
        <begin position="110"/>
        <end position="152"/>
    </location>
</feature>
<dbReference type="InterPro" id="IPR006575">
    <property type="entry name" value="RWD_dom"/>
</dbReference>
<dbReference type="InterPro" id="IPR036322">
    <property type="entry name" value="WD40_repeat_dom_sf"/>
</dbReference>
<evidence type="ECO:0000256" key="1">
    <source>
        <dbReference type="ARBA" id="ARBA00004116"/>
    </source>
</evidence>
<keyword evidence="2" id="KW-0926">Vacuole</keyword>
<sequence>MGGFIGADPYQSPTFGQSLSLRVDGGFNAVSINPSGRDVVLASRTGLYVIDLDDPFSPPRWLQHITSWQVADVQWSPHPAKPYWVISTSNQKAMVWNLARSSPNAIEHELHGHFRAITDINFHPNHPEILATCSIDTYVHAWDMRSPQRPYYSTRDLTAGASQVKWNFQDANILASSHSNSVYIWDVRKGCTPLHRLAADGSSVNNIDFNRFTESEIMSSSNNGTVKFWDYKKDPTDPQFTIQADFPIRRGRYLPFGEGCCIMPMVGGNNSVYLVNNSWKKELIEEKKSKLQPIYVFKGHSNIVTDFLWRCRHSYDSYTDDREFQLVTWSKDCNLRLWPVTSSTYEKVNFEPGKRLEKKLPNYEYVTFRNEPEKVKSTSINNYKVIPETFVTNSGFQNVQQRALNHLYWVSGVKMNQSSSPHDFFSDSKLQSLGEEVSQVGHKFNKIVFEKISVSTGELVLTLNGPWAEGVTSEYVFLRVEINFSKNYPSKGNPPTFKLEENTELTDERKNWLNSQLGEISKICSEAGKYCLEPCLRFLLGEHVDFEMLDSDDSDEHLLNLDIVDEVGDDYSSIRRSDDKLQLSDLSASEDEDISGLNGSTMEKKEVMTDIAFDSTPVPKGCGAVWTATGHLLCFFAGEPDRKSHYVLFGGNRTYVGNSLKGTSLVSNNAEQISEGLGANTPISRPKRYVETLMATSQPPNDYYHTDNDSDTSESDDSFANDWNDILKSDITLRTKMPIFHAQFKNPISATHSESGRTNDSKLRSKNLIITKDFTHLLQAKFELALEYKLTGDTIENLARYNSGVAEKHGETEIAQCWRMVSDLLISRDTNNFTNFVWDEHPLGGRLLVKEMIAYFEKKKNIQMLAMLACILVEPVRRSYNGPLCGNYSRMPLKASVMCYGNSYKTQLIHSQSHVSSELSETPNTTTDITVHRVPSRHNIDSISIRSDDYFSAAHYTRNFSGFKSRSSSVFPPNDPNQAFPSITVEVLHDDILDIVAEKVPSLLDPASEPKFRSYRRQYAELMYYWGLPMHRVQVLKFNINENTEQEILDKLDNTMDGNEDLYGGISYAWLQGCINTHRNCVYCGLKAVKRIFVCGNCQHILHSSCASEWWKFDMECPSGCGCICPSMFNIH</sequence>
<dbReference type="PANTHER" id="PTHR46170">
    <property type="entry name" value="GATOR COMPLEX PROTEIN WDR59"/>
    <property type="match status" value="1"/>
</dbReference>
<dbReference type="EMBL" id="CP014242">
    <property type="protein sequence ID" value="AMD18943.1"/>
    <property type="molecule type" value="Genomic_DNA"/>
</dbReference>
<dbReference type="Proteomes" id="UP000243052">
    <property type="component" value="Chromosome ii"/>
</dbReference>
<dbReference type="InterPro" id="IPR015943">
    <property type="entry name" value="WD40/YVTN_repeat-like_dom_sf"/>
</dbReference>
<proteinExistence type="inferred from homology"/>
<evidence type="ECO:0000256" key="6">
    <source>
        <dbReference type="PROSITE-ProRule" id="PRU00221"/>
    </source>
</evidence>
<dbReference type="SMART" id="SM00320">
    <property type="entry name" value="WD40"/>
    <property type="match status" value="6"/>
</dbReference>
<dbReference type="GO" id="GO:0035859">
    <property type="term" value="C:Seh1-associated complex"/>
    <property type="evidence" value="ECO:0007669"/>
    <property type="project" value="TreeGrafter"/>
</dbReference>
<keyword evidence="4" id="KW-0677">Repeat</keyword>
<reference evidence="9 10" key="1">
    <citation type="submission" date="2016-01" db="EMBL/GenBank/DDBJ databases">
        <title>Genome sequence of the yeast Holleya sinecauda.</title>
        <authorList>
            <person name="Dietrich F.S."/>
        </authorList>
    </citation>
    <scope>NUCLEOTIDE SEQUENCE [LARGE SCALE GENOMIC DNA]</scope>
    <source>
        <strain evidence="9 10">ATCC 58844</strain>
    </source>
</reference>
<evidence type="ECO:0000313" key="10">
    <source>
        <dbReference type="Proteomes" id="UP000243052"/>
    </source>
</evidence>
<evidence type="ECO:0000256" key="4">
    <source>
        <dbReference type="ARBA" id="ARBA00022737"/>
    </source>
</evidence>
<evidence type="ECO:0000259" key="8">
    <source>
        <dbReference type="PROSITE" id="PS50908"/>
    </source>
</evidence>
<dbReference type="CDD" id="cd16488">
    <property type="entry name" value="mRING-H2-C3H3C2_Mio-like"/>
    <property type="match status" value="1"/>
</dbReference>
<evidence type="ECO:0000256" key="2">
    <source>
        <dbReference type="ARBA" id="ARBA00022554"/>
    </source>
</evidence>
<comment type="similarity">
    <text evidence="5">Belongs to the WD repeat WDR59 family.</text>
</comment>
<dbReference type="GO" id="GO:0035591">
    <property type="term" value="F:signaling adaptor activity"/>
    <property type="evidence" value="ECO:0007669"/>
    <property type="project" value="TreeGrafter"/>
</dbReference>
<evidence type="ECO:0000256" key="3">
    <source>
        <dbReference type="ARBA" id="ARBA00022574"/>
    </source>
</evidence>
<dbReference type="RefSeq" id="XP_017985939.1">
    <property type="nucleotide sequence ID" value="XM_018130450.1"/>
</dbReference>
<dbReference type="InterPro" id="IPR001680">
    <property type="entry name" value="WD40_rpt"/>
</dbReference>
<dbReference type="SMART" id="SM00591">
    <property type="entry name" value="RWD"/>
    <property type="match status" value="1"/>
</dbReference>